<evidence type="ECO:0000313" key="4">
    <source>
        <dbReference type="Proteomes" id="UP001058330"/>
    </source>
</evidence>
<evidence type="ECO:0000313" key="1">
    <source>
        <dbReference type="EMBL" id="SEK93304.1"/>
    </source>
</evidence>
<evidence type="ECO:0000313" key="2">
    <source>
        <dbReference type="EMBL" id="UVE51369.1"/>
    </source>
</evidence>
<dbReference type="EMBL" id="CP078063">
    <property type="protein sequence ID" value="UVE51369.1"/>
    <property type="molecule type" value="Genomic_DNA"/>
</dbReference>
<organism evidence="1 3">
    <name type="scientific">Haloferax larsenii</name>
    <dbReference type="NCBI Taxonomy" id="302484"/>
    <lineage>
        <taxon>Archaea</taxon>
        <taxon>Methanobacteriati</taxon>
        <taxon>Methanobacteriota</taxon>
        <taxon>Stenosarchaea group</taxon>
        <taxon>Halobacteria</taxon>
        <taxon>Halobacteriales</taxon>
        <taxon>Haloferacaceae</taxon>
        <taxon>Haloferax</taxon>
    </lineage>
</organism>
<gene>
    <name evidence="2" type="ORF">KU306_05685</name>
    <name evidence="1" type="ORF">SAMN04488691_102192</name>
</gene>
<reference evidence="1 3" key="1">
    <citation type="submission" date="2016-10" db="EMBL/GenBank/DDBJ databases">
        <authorList>
            <person name="de Groot N.N."/>
        </authorList>
    </citation>
    <scope>NUCLEOTIDE SEQUENCE [LARGE SCALE GENOMIC DNA]</scope>
    <source>
        <strain evidence="1 3">CDM_5</strain>
    </source>
</reference>
<keyword evidence="4" id="KW-1185">Reference proteome</keyword>
<dbReference type="Proteomes" id="UP001058330">
    <property type="component" value="Chromosome"/>
</dbReference>
<accession>A0A1H7L395</accession>
<name>A0A1H7L395_HALLR</name>
<protein>
    <submittedName>
        <fullName evidence="1">Uncharacterized protein</fullName>
    </submittedName>
</protein>
<dbReference type="InterPro" id="IPR057175">
    <property type="entry name" value="DUF7853"/>
</dbReference>
<dbReference type="Proteomes" id="UP000183894">
    <property type="component" value="Unassembled WGS sequence"/>
</dbReference>
<dbReference type="AlphaFoldDB" id="A0A1H7L395"/>
<dbReference type="RefSeq" id="WP_007544310.1">
    <property type="nucleotide sequence ID" value="NZ_CP078063.1"/>
</dbReference>
<proteinExistence type="predicted"/>
<dbReference type="GeneID" id="74528368"/>
<dbReference type="EMBL" id="FOAD01000002">
    <property type="protein sequence ID" value="SEK93304.1"/>
    <property type="molecule type" value="Genomic_DNA"/>
</dbReference>
<sequence length="96" mass="10776">MTTSAQDRPTALDLSREESWVVHAALLAAIERALEADEEPTLPVDLLARIEAGDEDFDSDELDYLVKALRAYRDDAPDRDRHHVTHVLDHIESAQA</sequence>
<evidence type="ECO:0000313" key="3">
    <source>
        <dbReference type="Proteomes" id="UP000183894"/>
    </source>
</evidence>
<reference evidence="2" key="2">
    <citation type="submission" date="2021-07" db="EMBL/GenBank/DDBJ databases">
        <title>Studies on halocins as antimicrobial molecules from haloarchaea.</title>
        <authorList>
            <person name="Kumar S."/>
            <person name="Khare S.K."/>
        </authorList>
    </citation>
    <scope>NUCLEOTIDE SEQUENCE</scope>
    <source>
        <strain evidence="2">NCIM 5678</strain>
    </source>
</reference>
<dbReference type="Pfam" id="PF25251">
    <property type="entry name" value="DUF7853"/>
    <property type="match status" value="1"/>
</dbReference>